<comment type="caution">
    <text evidence="14">The sequence shown here is derived from an EMBL/GenBank/DDBJ whole genome shotgun (WGS) entry which is preliminary data.</text>
</comment>
<dbReference type="InterPro" id="IPR050090">
    <property type="entry name" value="Tyrosine_recombinase_XerCD"/>
</dbReference>
<feature type="active site" evidence="11">
    <location>
        <position position="280"/>
    </location>
</feature>
<dbReference type="RefSeq" id="WP_369313603.1">
    <property type="nucleotide sequence ID" value="NZ_JBEHZE010000001.1"/>
</dbReference>
<dbReference type="InterPro" id="IPR010998">
    <property type="entry name" value="Integrase_recombinase_N"/>
</dbReference>
<evidence type="ECO:0000256" key="6">
    <source>
        <dbReference type="ARBA" id="ARBA00022829"/>
    </source>
</evidence>
<evidence type="ECO:0000256" key="9">
    <source>
        <dbReference type="ARBA" id="ARBA00023172"/>
    </source>
</evidence>
<keyword evidence="15" id="KW-1185">Reference proteome</keyword>
<dbReference type="Gene3D" id="1.10.150.130">
    <property type="match status" value="1"/>
</dbReference>
<evidence type="ECO:0000256" key="5">
    <source>
        <dbReference type="ARBA" id="ARBA00022618"/>
    </source>
</evidence>
<evidence type="ECO:0000256" key="2">
    <source>
        <dbReference type="ARBA" id="ARBA00010450"/>
    </source>
</evidence>
<dbReference type="Pfam" id="PF00589">
    <property type="entry name" value="Phage_integrase"/>
    <property type="match status" value="1"/>
</dbReference>
<feature type="active site" description="O-(3'-phospho-DNA)-tyrosine intermediate" evidence="11">
    <location>
        <position position="289"/>
    </location>
</feature>
<dbReference type="SUPFAM" id="SSF56349">
    <property type="entry name" value="DNA breaking-rejoining enzymes"/>
    <property type="match status" value="1"/>
</dbReference>
<dbReference type="HAMAP" id="MF_01807">
    <property type="entry name" value="Recomb_XerD"/>
    <property type="match status" value="1"/>
</dbReference>
<evidence type="ECO:0000259" key="12">
    <source>
        <dbReference type="PROSITE" id="PS51898"/>
    </source>
</evidence>
<dbReference type="NCBIfam" id="NF001399">
    <property type="entry name" value="PRK00283.1"/>
    <property type="match status" value="1"/>
</dbReference>
<feature type="active site" evidence="11">
    <location>
        <position position="254"/>
    </location>
</feature>
<dbReference type="Proteomes" id="UP001560685">
    <property type="component" value="Unassembled WGS sequence"/>
</dbReference>
<keyword evidence="10 11" id="KW-0131">Cell cycle</keyword>
<dbReference type="Pfam" id="PF02899">
    <property type="entry name" value="Phage_int_SAM_1"/>
    <property type="match status" value="1"/>
</dbReference>
<protein>
    <recommendedName>
        <fullName evidence="3 11">Tyrosine recombinase XerD</fullName>
    </recommendedName>
</protein>
<evidence type="ECO:0000256" key="10">
    <source>
        <dbReference type="ARBA" id="ARBA00023306"/>
    </source>
</evidence>
<dbReference type="PROSITE" id="PS51898">
    <property type="entry name" value="TYR_RECOMBINASE"/>
    <property type="match status" value="1"/>
</dbReference>
<accession>A0ABV3Z490</accession>
<evidence type="ECO:0000256" key="11">
    <source>
        <dbReference type="HAMAP-Rule" id="MF_01807"/>
    </source>
</evidence>
<feature type="domain" description="Tyr recombinase" evidence="12">
    <location>
        <begin position="115"/>
        <end position="302"/>
    </location>
</feature>
<dbReference type="PANTHER" id="PTHR30349:SF90">
    <property type="entry name" value="TYROSINE RECOMBINASE XERD"/>
    <property type="match status" value="1"/>
</dbReference>
<evidence type="ECO:0000313" key="14">
    <source>
        <dbReference type="EMBL" id="MEX6633625.1"/>
    </source>
</evidence>
<feature type="active site" evidence="11">
    <location>
        <position position="180"/>
    </location>
</feature>
<feature type="active site" evidence="11">
    <location>
        <position position="257"/>
    </location>
</feature>
<keyword evidence="9 11" id="KW-0233">DNA recombination</keyword>
<organism evidence="14 15">
    <name type="scientific">Hyphococcus lacteus</name>
    <dbReference type="NCBI Taxonomy" id="3143536"/>
    <lineage>
        <taxon>Bacteria</taxon>
        <taxon>Pseudomonadati</taxon>
        <taxon>Pseudomonadota</taxon>
        <taxon>Alphaproteobacteria</taxon>
        <taxon>Parvularculales</taxon>
        <taxon>Parvularculaceae</taxon>
        <taxon>Hyphococcus</taxon>
    </lineage>
</organism>
<keyword evidence="7 11" id="KW-0229">DNA integration</keyword>
<dbReference type="InterPro" id="IPR023009">
    <property type="entry name" value="Tyrosine_recombinase_XerC/XerD"/>
</dbReference>
<evidence type="ECO:0000256" key="8">
    <source>
        <dbReference type="ARBA" id="ARBA00023125"/>
    </source>
</evidence>
<evidence type="ECO:0000259" key="13">
    <source>
        <dbReference type="PROSITE" id="PS51900"/>
    </source>
</evidence>
<evidence type="ECO:0000313" key="15">
    <source>
        <dbReference type="Proteomes" id="UP001560685"/>
    </source>
</evidence>
<proteinExistence type="inferred from homology"/>
<dbReference type="CDD" id="cd00798">
    <property type="entry name" value="INT_XerDC_C"/>
    <property type="match status" value="1"/>
</dbReference>
<dbReference type="PANTHER" id="PTHR30349">
    <property type="entry name" value="PHAGE INTEGRASE-RELATED"/>
    <property type="match status" value="1"/>
</dbReference>
<name>A0ABV3Z490_9PROT</name>
<evidence type="ECO:0000256" key="7">
    <source>
        <dbReference type="ARBA" id="ARBA00022908"/>
    </source>
</evidence>
<comment type="subcellular location">
    <subcellularLocation>
        <location evidence="1 11">Cytoplasm</location>
    </subcellularLocation>
</comment>
<dbReference type="InterPro" id="IPR002104">
    <property type="entry name" value="Integrase_catalytic"/>
</dbReference>
<dbReference type="HAMAP" id="MF_01808">
    <property type="entry name" value="Recomb_XerC_XerD"/>
    <property type="match status" value="1"/>
</dbReference>
<dbReference type="InterPro" id="IPR013762">
    <property type="entry name" value="Integrase-like_cat_sf"/>
</dbReference>
<evidence type="ECO:0000256" key="3">
    <source>
        <dbReference type="ARBA" id="ARBA00015810"/>
    </source>
</evidence>
<keyword evidence="6 11" id="KW-0159">Chromosome partition</keyword>
<feature type="domain" description="Core-binding (CB)" evidence="13">
    <location>
        <begin position="9"/>
        <end position="94"/>
    </location>
</feature>
<dbReference type="InterPro" id="IPR044068">
    <property type="entry name" value="CB"/>
</dbReference>
<keyword evidence="4 11" id="KW-0963">Cytoplasm</keyword>
<dbReference type="Gene3D" id="1.10.443.10">
    <property type="entry name" value="Intergrase catalytic core"/>
    <property type="match status" value="1"/>
</dbReference>
<feature type="active site" evidence="11">
    <location>
        <position position="156"/>
    </location>
</feature>
<dbReference type="InterPro" id="IPR011010">
    <property type="entry name" value="DNA_brk_join_enz"/>
</dbReference>
<keyword evidence="8 11" id="KW-0238">DNA-binding</keyword>
<keyword evidence="5 11" id="KW-0132">Cell division</keyword>
<dbReference type="EMBL" id="JBEHZE010000001">
    <property type="protein sequence ID" value="MEX6633625.1"/>
    <property type="molecule type" value="Genomic_DNA"/>
</dbReference>
<reference evidence="14 15" key="1">
    <citation type="submission" date="2024-05" db="EMBL/GenBank/DDBJ databases">
        <title>Three bacterial strains, DH-69, EH-24, and ECK-19 isolated from coastal sediments.</title>
        <authorList>
            <person name="Ye Y.-Q."/>
            <person name="Du Z.-J."/>
        </authorList>
    </citation>
    <scope>NUCLEOTIDE SEQUENCE [LARGE SCALE GENOMIC DNA]</scope>
    <source>
        <strain evidence="14 15">ECK-19</strain>
    </source>
</reference>
<sequence>MSDRNDIRQTNARLIEAFLEMMAVERAAAANTLKNYGRDLERFAVFTLPRGEALQTAGADDIAAWLAVMEAEGLAASTAALKVSALRQFYQFLYSENYRSDNPTASIDRPKTQRPLPKILSTDEVTALFEAAEQDATPKGRRMIVLLEVLYAAGLRVSELVGLPLAAVRRGERLLIIRGKGDKERLAPLTGRALDAVEVYLDCRDAFFPSDEKDSLWMFPSRGKSGHLTSARFGQMLKDLAVKAGVPPSKVSPHVLRHAFATHLLEGGADLRSVQQMLGHADITTTQIYTHVAQDRLKDLVFSKHPLAKKQGK</sequence>
<comment type="subunit">
    <text evidence="11">Forms a cyclic heterotetrameric complex composed of two molecules of XerC and two molecules of XerD.</text>
</comment>
<evidence type="ECO:0000256" key="1">
    <source>
        <dbReference type="ARBA" id="ARBA00004496"/>
    </source>
</evidence>
<dbReference type="InterPro" id="IPR004107">
    <property type="entry name" value="Integrase_SAM-like_N"/>
</dbReference>
<dbReference type="PROSITE" id="PS51900">
    <property type="entry name" value="CB"/>
    <property type="match status" value="1"/>
</dbReference>
<gene>
    <name evidence="11" type="primary">xerD</name>
    <name evidence="14" type="ORF">ABFZ84_08680</name>
</gene>
<evidence type="ECO:0000256" key="4">
    <source>
        <dbReference type="ARBA" id="ARBA00022490"/>
    </source>
</evidence>
<comment type="similarity">
    <text evidence="2 11">Belongs to the 'phage' integrase family. XerD subfamily.</text>
</comment>
<dbReference type="InterPro" id="IPR011932">
    <property type="entry name" value="Recomb_XerD"/>
</dbReference>
<comment type="function">
    <text evidence="11">Site-specific tyrosine recombinase, which acts by catalyzing the cutting and rejoining of the recombining DNA molecules. The XerC-XerD complex is essential to convert dimers of the bacterial chromosome into monomers to permit their segregation at cell division. It also contributes to the segregational stability of plasmids.</text>
</comment>